<dbReference type="OrthoDB" id="5865890at2"/>
<evidence type="ECO:0000256" key="1">
    <source>
        <dbReference type="SAM" id="SignalP"/>
    </source>
</evidence>
<reference evidence="2 3" key="1">
    <citation type="submission" date="2014-10" db="EMBL/GenBank/DDBJ databases">
        <title>Genome sequencing of Vibrio sinaloensis T08.</title>
        <authorList>
            <person name="Chan K.-G."/>
            <person name="Mohamad N.I."/>
        </authorList>
    </citation>
    <scope>NUCLEOTIDE SEQUENCE [LARGE SCALE GENOMIC DNA]</scope>
    <source>
        <strain evidence="2 3">T08</strain>
    </source>
</reference>
<sequence>MQTKLLTLAVMLPILGGCASNSLTPANGNGALLIGSDVQNNGGHHPCRKVVVYLYEMISGGEYSETPIELEFMPKQNENYYVFSDIKPGYYVAKNMRCYSQAGRYFNDGEQFLDDSQSFGETVEANKITVMQYSYYGRKYNDGSFSAYLTYDKPDLKETGILAELESDPNFAGWSIRD</sequence>
<dbReference type="STRING" id="379097.SE23_00470"/>
<gene>
    <name evidence="2" type="ORF">NM06_02095</name>
</gene>
<evidence type="ECO:0000313" key="2">
    <source>
        <dbReference type="EMBL" id="KGY09727.1"/>
    </source>
</evidence>
<feature type="chain" id="PRO_5002011231" description="Lipoprotein" evidence="1">
    <location>
        <begin position="20"/>
        <end position="178"/>
    </location>
</feature>
<feature type="signal peptide" evidence="1">
    <location>
        <begin position="1"/>
        <end position="19"/>
    </location>
</feature>
<dbReference type="Proteomes" id="UP000030451">
    <property type="component" value="Unassembled WGS sequence"/>
</dbReference>
<organism evidence="2 3">
    <name type="scientific">Photobacterium sp. (strain ATCC 43367)</name>
    <dbReference type="NCBI Taxonomy" id="379097"/>
    <lineage>
        <taxon>Bacteria</taxon>
        <taxon>Pseudomonadati</taxon>
        <taxon>Pseudomonadota</taxon>
        <taxon>Gammaproteobacteria</taxon>
        <taxon>Vibrionales</taxon>
        <taxon>Vibrionaceae</taxon>
        <taxon>Vibrio</taxon>
        <taxon>Vibrio oreintalis group</taxon>
    </lineage>
</organism>
<protein>
    <recommendedName>
        <fullName evidence="4">Lipoprotein</fullName>
    </recommendedName>
</protein>
<proteinExistence type="predicted"/>
<accession>A0A0A5HVY8</accession>
<name>A0A0A5HVY8_PHOS4</name>
<dbReference type="PROSITE" id="PS51257">
    <property type="entry name" value="PROKAR_LIPOPROTEIN"/>
    <property type="match status" value="1"/>
</dbReference>
<evidence type="ECO:0000313" key="3">
    <source>
        <dbReference type="Proteomes" id="UP000030451"/>
    </source>
</evidence>
<dbReference type="RefSeq" id="WP_038187508.1">
    <property type="nucleotide sequence ID" value="NZ_JRWP01000004.1"/>
</dbReference>
<evidence type="ECO:0008006" key="4">
    <source>
        <dbReference type="Google" id="ProtNLM"/>
    </source>
</evidence>
<comment type="caution">
    <text evidence="2">The sequence shown here is derived from an EMBL/GenBank/DDBJ whole genome shotgun (WGS) entry which is preliminary data.</text>
</comment>
<keyword evidence="1" id="KW-0732">Signal</keyword>
<dbReference type="EMBL" id="JRWP01000004">
    <property type="protein sequence ID" value="KGY09727.1"/>
    <property type="molecule type" value="Genomic_DNA"/>
</dbReference>
<dbReference type="AlphaFoldDB" id="A0A0A5HVY8"/>